<evidence type="ECO:0000313" key="3">
    <source>
        <dbReference type="Proteomes" id="UP000326287"/>
    </source>
</evidence>
<gene>
    <name evidence="2" type="ORF">EY643_16685</name>
</gene>
<feature type="chain" id="PRO_5024935722" description="Cytochrome c domain-containing protein" evidence="1">
    <location>
        <begin position="34"/>
        <end position="484"/>
    </location>
</feature>
<evidence type="ECO:0008006" key="4">
    <source>
        <dbReference type="Google" id="ProtNLM"/>
    </source>
</evidence>
<organism evidence="2 3">
    <name type="scientific">Halioglobus maricola</name>
    <dbReference type="NCBI Taxonomy" id="2601894"/>
    <lineage>
        <taxon>Bacteria</taxon>
        <taxon>Pseudomonadati</taxon>
        <taxon>Pseudomonadota</taxon>
        <taxon>Gammaproteobacteria</taxon>
        <taxon>Cellvibrionales</taxon>
        <taxon>Halieaceae</taxon>
        <taxon>Halioglobus</taxon>
    </lineage>
</organism>
<keyword evidence="3" id="KW-1185">Reference proteome</keyword>
<dbReference type="Proteomes" id="UP000326287">
    <property type="component" value="Chromosome"/>
</dbReference>
<reference evidence="2 3" key="1">
    <citation type="submission" date="2019-02" db="EMBL/GenBank/DDBJ databases">
        <authorList>
            <person name="Li S.-H."/>
        </authorList>
    </citation>
    <scope>NUCLEOTIDE SEQUENCE [LARGE SCALE GENOMIC DNA]</scope>
    <source>
        <strain evidence="2 3">IMCC14385</strain>
    </source>
</reference>
<dbReference type="KEGG" id="halc:EY643_16685"/>
<evidence type="ECO:0000256" key="1">
    <source>
        <dbReference type="SAM" id="SignalP"/>
    </source>
</evidence>
<proteinExistence type="predicted"/>
<dbReference type="EMBL" id="CP036422">
    <property type="protein sequence ID" value="QFU77160.1"/>
    <property type="molecule type" value="Genomic_DNA"/>
</dbReference>
<dbReference type="AlphaFoldDB" id="A0A5P9NMW0"/>
<name>A0A5P9NMW0_9GAMM</name>
<accession>A0A5P9NMW0</accession>
<sequence length="484" mass="51837">MIIQRRGRNPSRSIPVGFAALALGMAMAGGTLAADPFAFNNTVYPTADEWPGAIAPVGTFRTSNYAYPEAPVAATWVAGAGLPIGAAGLDQTTAPQYVAKVKEFLAANGITGLVNDPHAWNPVVAGWYDMPWGGAGSPQADGTINPFTGRDPIQGSYAGQIIQSDTFYSAPPPGDYFENHSVVYYNDVAGAMLGQVWQNPFQPDPSAVNFPEGSIVVKVEGAAVEGWDALEGSTPSWVYRPTAEAIVKANSVHPTGLMQAEMVKMYFAQMAVKVRDSVASPETGWVFIGFTYGKDICTNCEVWDKVVAVGAMWGNDPDCARTSDGFCPNGAPLQETWYNTNAPSWTQDSLGWGHRLAAPMDVAKRHNVITLDGSRHSGAEDDQFAASSCMSCHGSAQYPFGANLYPSPNMVFPADGQEFLFYNPGSEQWANWFQNRPPQVPMSAEGHAGAFVSLDYDMMLTLALMTALSGAGDDAFLNNHQFGH</sequence>
<evidence type="ECO:0000313" key="2">
    <source>
        <dbReference type="EMBL" id="QFU77160.1"/>
    </source>
</evidence>
<keyword evidence="1" id="KW-0732">Signal</keyword>
<dbReference type="RefSeq" id="WP_153240306.1">
    <property type="nucleotide sequence ID" value="NZ_CP036422.1"/>
</dbReference>
<feature type="signal peptide" evidence="1">
    <location>
        <begin position="1"/>
        <end position="33"/>
    </location>
</feature>
<dbReference type="OrthoDB" id="8830878at2"/>
<protein>
    <recommendedName>
        <fullName evidence="4">Cytochrome c domain-containing protein</fullName>
    </recommendedName>
</protein>